<organism evidence="1">
    <name type="scientific">Solanum lycopersicum</name>
    <name type="common">Tomato</name>
    <name type="synonym">Lycopersicon esculentum</name>
    <dbReference type="NCBI Taxonomy" id="4081"/>
    <lineage>
        <taxon>Eukaryota</taxon>
        <taxon>Viridiplantae</taxon>
        <taxon>Streptophyta</taxon>
        <taxon>Embryophyta</taxon>
        <taxon>Tracheophyta</taxon>
        <taxon>Spermatophyta</taxon>
        <taxon>Magnoliopsida</taxon>
        <taxon>eudicotyledons</taxon>
        <taxon>Gunneridae</taxon>
        <taxon>Pentapetalae</taxon>
        <taxon>asterids</taxon>
        <taxon>lamiids</taxon>
        <taxon>Solanales</taxon>
        <taxon>Solanaceae</taxon>
        <taxon>Solanoideae</taxon>
        <taxon>Solaneae</taxon>
        <taxon>Solanum</taxon>
        <taxon>Solanum subgen. Lycopersicon</taxon>
    </lineage>
</organism>
<proteinExistence type="predicted"/>
<keyword evidence="2" id="KW-1185">Reference proteome</keyword>
<accession>A0A3Q7EAY7</accession>
<evidence type="ECO:0000313" key="2">
    <source>
        <dbReference type="Proteomes" id="UP000004994"/>
    </source>
</evidence>
<dbReference type="Proteomes" id="UP000004994">
    <property type="component" value="Chromosome 1"/>
</dbReference>
<reference evidence="1" key="2">
    <citation type="submission" date="2019-01" db="UniProtKB">
        <authorList>
            <consortium name="EnsemblPlants"/>
        </authorList>
    </citation>
    <scope>IDENTIFICATION</scope>
    <source>
        <strain evidence="1">cv. Heinz 1706</strain>
    </source>
</reference>
<name>A0A3Q7EAY7_SOLLC</name>
<protein>
    <submittedName>
        <fullName evidence="1">Uncharacterized protein</fullName>
    </submittedName>
</protein>
<reference evidence="1" key="1">
    <citation type="journal article" date="2012" name="Nature">
        <title>The tomato genome sequence provides insights into fleshy fruit evolution.</title>
        <authorList>
            <consortium name="Tomato Genome Consortium"/>
        </authorList>
    </citation>
    <scope>NUCLEOTIDE SEQUENCE [LARGE SCALE GENOMIC DNA]</scope>
    <source>
        <strain evidence="1">cv. Heinz 1706</strain>
    </source>
</reference>
<evidence type="ECO:0000313" key="1">
    <source>
        <dbReference type="EnsemblPlants" id="Solyc01g012710.2.1.1"/>
    </source>
</evidence>
<sequence>YVVFISPMLGHAHTRRGLMFKNVLRVSETTIGKVVSLPHPNVDTISNFSKFSTV</sequence>
<dbReference type="InParanoid" id="A0A3Q7EAY7"/>
<dbReference type="AlphaFoldDB" id="A0A3Q7EAY7"/>
<dbReference type="Gramene" id="Solyc01g012710.2.1">
    <property type="protein sequence ID" value="Solyc01g012710.2.1.1"/>
    <property type="gene ID" value="Solyc01g012710.2"/>
</dbReference>
<dbReference type="EnsemblPlants" id="Solyc01g012710.2.1">
    <property type="protein sequence ID" value="Solyc01g012710.2.1.1"/>
    <property type="gene ID" value="Solyc01g012710.2"/>
</dbReference>